<sequence length="73" mass="8590">MKLLALNAKVKRAAQKLNATDKTRLAKKRHAEYNHGLKRFNWQRIRSTNLTIKCDQAIYKHLSRQEKENASKN</sequence>
<accession>A0A109D564</accession>
<dbReference type="EMBL" id="LMXU01000042">
    <property type="protein sequence ID" value="KWT99096.1"/>
    <property type="molecule type" value="Genomic_DNA"/>
</dbReference>
<evidence type="ECO:0000313" key="2">
    <source>
        <dbReference type="Proteomes" id="UP000057389"/>
    </source>
</evidence>
<comment type="caution">
    <text evidence="1">The sequence shown here is derived from an EMBL/GenBank/DDBJ whole genome shotgun (WGS) entry which is preliminary data.</text>
</comment>
<keyword evidence="2" id="KW-1185">Reference proteome</keyword>
<dbReference type="AlphaFoldDB" id="A0A109D564"/>
<evidence type="ECO:0008006" key="3">
    <source>
        <dbReference type="Google" id="ProtNLM"/>
    </source>
</evidence>
<name>A0A109D564_9VIBR</name>
<gene>
    <name evidence="1" type="ORF">APQ14_19065</name>
</gene>
<evidence type="ECO:0000313" key="1">
    <source>
        <dbReference type="EMBL" id="KWT99096.1"/>
    </source>
</evidence>
<dbReference type="GeneID" id="300180231"/>
<dbReference type="Proteomes" id="UP000057389">
    <property type="component" value="Unassembled WGS sequence"/>
</dbReference>
<dbReference type="RefSeq" id="WP_060469706.1">
    <property type="nucleotide sequence ID" value="NZ_AP025515.1"/>
</dbReference>
<reference evidence="1 2" key="1">
    <citation type="submission" date="2015-11" db="EMBL/GenBank/DDBJ databases">
        <title>Draft WGS of Vibrio toranzoniae.</title>
        <authorList>
            <person name="Lasa A."/>
            <person name="Romalde J.L."/>
        </authorList>
    </citation>
    <scope>NUCLEOTIDE SEQUENCE [LARGE SCALE GENOMIC DNA]</scope>
    <source>
        <strain evidence="1 2">Vb 10.8</strain>
    </source>
</reference>
<proteinExistence type="predicted"/>
<organism evidence="1 2">
    <name type="scientific">Vibrio toranzoniae</name>
    <dbReference type="NCBI Taxonomy" id="1194427"/>
    <lineage>
        <taxon>Bacteria</taxon>
        <taxon>Pseudomonadati</taxon>
        <taxon>Pseudomonadota</taxon>
        <taxon>Gammaproteobacteria</taxon>
        <taxon>Vibrionales</taxon>
        <taxon>Vibrionaceae</taxon>
        <taxon>Vibrio</taxon>
    </lineage>
</organism>
<protein>
    <recommendedName>
        <fullName evidence="3">Transposase</fullName>
    </recommendedName>
</protein>